<feature type="binding site" evidence="4">
    <location>
        <begin position="23"/>
        <end position="30"/>
    </location>
    <ligand>
        <name>GTP</name>
        <dbReference type="ChEBI" id="CHEBI:37565"/>
    </ligand>
</feature>
<dbReference type="SMART" id="SM00178">
    <property type="entry name" value="SAR"/>
    <property type="match status" value="1"/>
</dbReference>
<dbReference type="PROSITE" id="PS51417">
    <property type="entry name" value="ARF"/>
    <property type="match status" value="1"/>
</dbReference>
<feature type="binding site" evidence="4">
    <location>
        <begin position="146"/>
        <end position="149"/>
    </location>
    <ligand>
        <name>GTP</name>
        <dbReference type="ChEBI" id="CHEBI:37565"/>
    </ligand>
</feature>
<dbReference type="InterPro" id="IPR027417">
    <property type="entry name" value="P-loop_NTPase"/>
</dbReference>
<dbReference type="STRING" id="1569628.A0A316URH1"/>
<keyword evidence="5" id="KW-0479">Metal-binding</keyword>
<dbReference type="GeneID" id="37025564"/>
<evidence type="ECO:0000256" key="3">
    <source>
        <dbReference type="ARBA" id="ARBA00023134"/>
    </source>
</evidence>
<dbReference type="Proteomes" id="UP000245884">
    <property type="component" value="Unassembled WGS sequence"/>
</dbReference>
<dbReference type="PRINTS" id="PR00328">
    <property type="entry name" value="SAR1GTPBP"/>
</dbReference>
<dbReference type="SUPFAM" id="SSF52540">
    <property type="entry name" value="P-loop containing nucleoside triphosphate hydrolases"/>
    <property type="match status" value="1"/>
</dbReference>
<dbReference type="GO" id="GO:0005525">
    <property type="term" value="F:GTP binding"/>
    <property type="evidence" value="ECO:0007669"/>
    <property type="project" value="UniProtKB-KW"/>
</dbReference>
<dbReference type="Pfam" id="PF00025">
    <property type="entry name" value="Arf"/>
    <property type="match status" value="1"/>
</dbReference>
<reference evidence="6 7" key="1">
    <citation type="journal article" date="2018" name="Mol. Biol. Evol.">
        <title>Broad Genomic Sampling Reveals a Smut Pathogenic Ancestry of the Fungal Clade Ustilaginomycotina.</title>
        <authorList>
            <person name="Kijpornyongpan T."/>
            <person name="Mondo S.J."/>
            <person name="Barry K."/>
            <person name="Sandor L."/>
            <person name="Lee J."/>
            <person name="Lipzen A."/>
            <person name="Pangilinan J."/>
            <person name="LaButti K."/>
            <person name="Hainaut M."/>
            <person name="Henrissat B."/>
            <person name="Grigoriev I.V."/>
            <person name="Spatafora J.W."/>
            <person name="Aime M.C."/>
        </authorList>
    </citation>
    <scope>NUCLEOTIDE SEQUENCE [LARGE SCALE GENOMIC DNA]</scope>
    <source>
        <strain evidence="6 7">MCA 5214</strain>
    </source>
</reference>
<dbReference type="PANTHER" id="PTHR45697">
    <property type="entry name" value="ADP-RIBOSYLATION FACTOR-LIKE PROTEIN 2-RELATED"/>
    <property type="match status" value="1"/>
</dbReference>
<evidence type="ECO:0000313" key="6">
    <source>
        <dbReference type="EMBL" id="PWN27378.1"/>
    </source>
</evidence>
<evidence type="ECO:0000256" key="5">
    <source>
        <dbReference type="PIRSR" id="PIRSR606689-2"/>
    </source>
</evidence>
<dbReference type="AlphaFoldDB" id="A0A316URH1"/>
<evidence type="ECO:0000256" key="4">
    <source>
        <dbReference type="PIRSR" id="PIRSR606689-1"/>
    </source>
</evidence>
<keyword evidence="5" id="KW-0460">Magnesium</keyword>
<keyword evidence="7" id="KW-1185">Reference proteome</keyword>
<dbReference type="GO" id="GO:0046872">
    <property type="term" value="F:metal ion binding"/>
    <property type="evidence" value="ECO:0007669"/>
    <property type="project" value="UniProtKB-KW"/>
</dbReference>
<dbReference type="EMBL" id="KZ819668">
    <property type="protein sequence ID" value="PWN27378.1"/>
    <property type="molecule type" value="Genomic_DNA"/>
</dbReference>
<protein>
    <submittedName>
        <fullName evidence="6">ARF/SAR superfamily</fullName>
    </submittedName>
</protein>
<dbReference type="GO" id="GO:0003924">
    <property type="term" value="F:GTPase activity"/>
    <property type="evidence" value="ECO:0007669"/>
    <property type="project" value="InterPro"/>
</dbReference>
<organism evidence="6 7">
    <name type="scientific">Jaminaea rosea</name>
    <dbReference type="NCBI Taxonomy" id="1569628"/>
    <lineage>
        <taxon>Eukaryota</taxon>
        <taxon>Fungi</taxon>
        <taxon>Dikarya</taxon>
        <taxon>Basidiomycota</taxon>
        <taxon>Ustilaginomycotina</taxon>
        <taxon>Exobasidiomycetes</taxon>
        <taxon>Microstromatales</taxon>
        <taxon>Microstromatales incertae sedis</taxon>
        <taxon>Jaminaea</taxon>
    </lineage>
</organism>
<dbReference type="OrthoDB" id="2011769at2759"/>
<dbReference type="RefSeq" id="XP_025361990.1">
    <property type="nucleotide sequence ID" value="XM_025503741.1"/>
</dbReference>
<evidence type="ECO:0000256" key="1">
    <source>
        <dbReference type="ARBA" id="ARBA00010290"/>
    </source>
</evidence>
<dbReference type="SMART" id="SM00177">
    <property type="entry name" value="ARF"/>
    <property type="match status" value="1"/>
</dbReference>
<accession>A0A316URH1</accession>
<comment type="similarity">
    <text evidence="1">Belongs to the small GTPase superfamily. Arf family.</text>
</comment>
<feature type="binding site" evidence="5">
    <location>
        <position position="30"/>
    </location>
    <ligand>
        <name>Mg(2+)</name>
        <dbReference type="ChEBI" id="CHEBI:18420"/>
    </ligand>
</feature>
<feature type="binding site" evidence="4">
    <location>
        <position position="89"/>
    </location>
    <ligand>
        <name>GTP</name>
        <dbReference type="ChEBI" id="CHEBI:37565"/>
    </ligand>
</feature>
<dbReference type="InterPro" id="IPR044612">
    <property type="entry name" value="ARL2/3"/>
</dbReference>
<keyword evidence="2 4" id="KW-0547">Nucleotide-binding</keyword>
<dbReference type="Gene3D" id="3.40.50.300">
    <property type="entry name" value="P-loop containing nucleotide triphosphate hydrolases"/>
    <property type="match status" value="1"/>
</dbReference>
<name>A0A316URH1_9BASI</name>
<proteinExistence type="inferred from homology"/>
<evidence type="ECO:0000256" key="2">
    <source>
        <dbReference type="ARBA" id="ARBA00022741"/>
    </source>
</evidence>
<dbReference type="InterPro" id="IPR006689">
    <property type="entry name" value="Small_GTPase_ARF/SAR"/>
</dbReference>
<keyword evidence="3 4" id="KW-0342">GTP-binding</keyword>
<feature type="binding site" evidence="5">
    <location>
        <position position="48"/>
    </location>
    <ligand>
        <name>Mg(2+)</name>
        <dbReference type="ChEBI" id="CHEBI:18420"/>
    </ligand>
</feature>
<gene>
    <name evidence="6" type="ORF">BDZ90DRAFT_176711</name>
</gene>
<dbReference type="FunFam" id="3.40.50.300:FF:001166">
    <property type="entry name" value="ADP-ribosylation factor D"/>
    <property type="match status" value="1"/>
</dbReference>
<sequence length="234" mass="26161">MGLLTIIRKSNHKERQLRILFLGLDNSGKSTIVKRLLNAPDWQEQSPTLGFEIHSLPFDLAHGNDETAKSQQAVRRGRQFTLNLWDIGGQRTLRPYWRNYFERTDGLVWVVDSHDAARLAECREELWSLVVAEERLASASLLVLANKQDVPGAKGLEEVRRTLRLDELAKQRGATVKVMACSAVRGDGYNEGMKWLVGDCERRLYWGSSTMQGTVAVKAVNDEAGNTAPTIAAA</sequence>
<evidence type="ECO:0000313" key="7">
    <source>
        <dbReference type="Proteomes" id="UP000245884"/>
    </source>
</evidence>